<keyword evidence="1" id="KW-0677">Repeat</keyword>
<evidence type="ECO:0000313" key="3">
    <source>
        <dbReference type="EMBL" id="KAL0947985.1"/>
    </source>
</evidence>
<protein>
    <recommendedName>
        <fullName evidence="2">Nephrocystin 3-like N-terminal domain-containing protein</fullName>
    </recommendedName>
</protein>
<evidence type="ECO:0000259" key="2">
    <source>
        <dbReference type="Pfam" id="PF24883"/>
    </source>
</evidence>
<feature type="domain" description="Nephrocystin 3-like N-terminal" evidence="2">
    <location>
        <begin position="21"/>
        <end position="179"/>
    </location>
</feature>
<sequence>MRPRSLNECEEGTRRGILANIGEWMENPCSPERVFWIKGSLGTGKSAIAYTIAKRAQDIGQLGGNFFFSRDHQSLHNPRLLFPTIASHLARCDPAFKRAVAAVVTADRDFAHRKPEVQFRDLLRYTSSAIQGFQKPILFVFDGLDQFEDTIGSYKKIIHLFTFELAKLSPAIRILVTSRPEPYIDHVLQKVPASQVKFFDLDNDRETKDDVHTFLRRKLSEIPDDLGMHLPQGPEDAWFSDWQLWKLASKTHRSFVYATTALRFIADPVTRDPLAQLQILLSDHPCHSSSPFSELDQLYLTVLQRAFPPGVDSNRLQTLCSILAAIILLPKMEPMGGQRVTVSKVCALSGCRDGESVLRCLDNMRSIIAVVDVDELHFHRKSFEDFIFNSTRCLDHRFLLNEKQYHARFARRCIEILETRWAPEIIDEVSIKLPDFEVMNDWSICDETNHYGGYWWSVHARCADPENVHLADFLRSFLQSTTFVAWLFQGLHCCWEPMSDLRRLCYWNCSLKGPVLAAMRRFPHTLEACKRDESWFQRFSEAVGLEDGETGAFIENTEDGLDKTERCRLLSATGITPELCDLHELHSQMIRTLPAQKQRFQVHV</sequence>
<evidence type="ECO:0000256" key="1">
    <source>
        <dbReference type="ARBA" id="ARBA00022737"/>
    </source>
</evidence>
<reference evidence="4" key="1">
    <citation type="submission" date="2024-06" db="EMBL/GenBank/DDBJ databases">
        <title>Multi-omics analyses provide insights into the biosynthesis of the anticancer antibiotic pleurotin in Hohenbuehelia grisea.</title>
        <authorList>
            <person name="Weaver J.A."/>
            <person name="Alberti F."/>
        </authorList>
    </citation>
    <scope>NUCLEOTIDE SEQUENCE [LARGE SCALE GENOMIC DNA]</scope>
    <source>
        <strain evidence="4">T-177</strain>
    </source>
</reference>
<dbReference type="Gene3D" id="3.40.50.300">
    <property type="entry name" value="P-loop containing nucleotide triphosphate hydrolases"/>
    <property type="match status" value="1"/>
</dbReference>
<dbReference type="SUPFAM" id="SSF52540">
    <property type="entry name" value="P-loop containing nucleoside triphosphate hydrolases"/>
    <property type="match status" value="1"/>
</dbReference>
<dbReference type="PANTHER" id="PTHR10039">
    <property type="entry name" value="AMELOGENIN"/>
    <property type="match status" value="1"/>
</dbReference>
<comment type="caution">
    <text evidence="3">The sequence shown here is derived from an EMBL/GenBank/DDBJ whole genome shotgun (WGS) entry which is preliminary data.</text>
</comment>
<organism evidence="3 4">
    <name type="scientific">Hohenbuehelia grisea</name>
    <dbReference type="NCBI Taxonomy" id="104357"/>
    <lineage>
        <taxon>Eukaryota</taxon>
        <taxon>Fungi</taxon>
        <taxon>Dikarya</taxon>
        <taxon>Basidiomycota</taxon>
        <taxon>Agaricomycotina</taxon>
        <taxon>Agaricomycetes</taxon>
        <taxon>Agaricomycetidae</taxon>
        <taxon>Agaricales</taxon>
        <taxon>Pleurotineae</taxon>
        <taxon>Pleurotaceae</taxon>
        <taxon>Hohenbuehelia</taxon>
    </lineage>
</organism>
<name>A0ABR3IXP5_9AGAR</name>
<dbReference type="PANTHER" id="PTHR10039:SF17">
    <property type="entry name" value="FUNGAL STAND N-TERMINAL GOODBYE DOMAIN-CONTAINING PROTEIN-RELATED"/>
    <property type="match status" value="1"/>
</dbReference>
<gene>
    <name evidence="3" type="ORF">HGRIS_010612</name>
</gene>
<keyword evidence="4" id="KW-1185">Reference proteome</keyword>
<proteinExistence type="predicted"/>
<dbReference type="Proteomes" id="UP001556367">
    <property type="component" value="Unassembled WGS sequence"/>
</dbReference>
<dbReference type="Pfam" id="PF24883">
    <property type="entry name" value="NPHP3_N"/>
    <property type="match status" value="1"/>
</dbReference>
<dbReference type="InterPro" id="IPR027417">
    <property type="entry name" value="P-loop_NTPase"/>
</dbReference>
<dbReference type="InterPro" id="IPR056884">
    <property type="entry name" value="NPHP3-like_N"/>
</dbReference>
<evidence type="ECO:0000313" key="4">
    <source>
        <dbReference type="Proteomes" id="UP001556367"/>
    </source>
</evidence>
<dbReference type="EMBL" id="JASNQZ010000014">
    <property type="protein sequence ID" value="KAL0947985.1"/>
    <property type="molecule type" value="Genomic_DNA"/>
</dbReference>
<accession>A0ABR3IXP5</accession>